<dbReference type="EMBL" id="UOFQ01000163">
    <property type="protein sequence ID" value="VAW89973.1"/>
    <property type="molecule type" value="Genomic_DNA"/>
</dbReference>
<evidence type="ECO:0000256" key="1">
    <source>
        <dbReference type="SAM" id="MobiDB-lite"/>
    </source>
</evidence>
<dbReference type="NCBIfam" id="NF033521">
    <property type="entry name" value="lasso_leader_L3"/>
    <property type="match status" value="1"/>
</dbReference>
<feature type="region of interest" description="Disordered" evidence="1">
    <location>
        <begin position="38"/>
        <end position="57"/>
    </location>
</feature>
<dbReference type="AlphaFoldDB" id="A0A3B0ZPD9"/>
<gene>
    <name evidence="2" type="ORF">MNBD_GAMMA17-802</name>
</gene>
<sequence>MFKKELHCDARGEACMKKSYRKPQFKKVGSLAELTQGFAGSVPDEQGGQTKRNPFQG</sequence>
<proteinExistence type="predicted"/>
<name>A0A3B0ZPD9_9ZZZZ</name>
<accession>A0A3B0ZPD9</accession>
<protein>
    <submittedName>
        <fullName evidence="2">Uncharacterized protein</fullName>
    </submittedName>
</protein>
<evidence type="ECO:0000313" key="2">
    <source>
        <dbReference type="EMBL" id="VAW89973.1"/>
    </source>
</evidence>
<feature type="compositionally biased region" description="Polar residues" evidence="1">
    <location>
        <begin position="47"/>
        <end position="57"/>
    </location>
</feature>
<reference evidence="2" key="1">
    <citation type="submission" date="2018-06" db="EMBL/GenBank/DDBJ databases">
        <authorList>
            <person name="Zhirakovskaya E."/>
        </authorList>
    </citation>
    <scope>NUCLEOTIDE SEQUENCE</scope>
</reference>
<organism evidence="2">
    <name type="scientific">hydrothermal vent metagenome</name>
    <dbReference type="NCBI Taxonomy" id="652676"/>
    <lineage>
        <taxon>unclassified sequences</taxon>
        <taxon>metagenomes</taxon>
        <taxon>ecological metagenomes</taxon>
    </lineage>
</organism>